<reference evidence="1" key="1">
    <citation type="journal article" date="2021" name="Proc. Natl. Acad. Sci. U.S.A.">
        <title>A Catalog of Tens of Thousands of Viruses from Human Metagenomes Reveals Hidden Associations with Chronic Diseases.</title>
        <authorList>
            <person name="Tisza M.J."/>
            <person name="Buck C.B."/>
        </authorList>
    </citation>
    <scope>NUCLEOTIDE SEQUENCE</scope>
    <source>
        <strain evidence="1">CtP6q2</strain>
    </source>
</reference>
<protein>
    <submittedName>
        <fullName evidence="1">Uncharacterized protein</fullName>
    </submittedName>
</protein>
<sequence length="172" mass="20192">MTLEEYARCWKKLADGIQPMIRDKMEKDAPQFEEYVREQLYSGVDGDENPLIPGYTEDPYFKKTYGEHWKKNAERYKNWKTKIQKPKPSYLGFSARGNNTPNLIIRGDFYSSITAIPISNGIRIASYGVSFGSDIEKKYGYKIFKVSSKARRHYVTYRLMPSIEKFIRRCEL</sequence>
<accession>A0A8S5UUM8</accession>
<proteinExistence type="predicted"/>
<dbReference type="EMBL" id="BK016143">
    <property type="protein sequence ID" value="DAF98177.1"/>
    <property type="molecule type" value="Genomic_DNA"/>
</dbReference>
<evidence type="ECO:0000313" key="1">
    <source>
        <dbReference type="EMBL" id="DAF98177.1"/>
    </source>
</evidence>
<organism evidence="1">
    <name type="scientific">Myoviridae sp. ctP6q2</name>
    <dbReference type="NCBI Taxonomy" id="2825096"/>
    <lineage>
        <taxon>Viruses</taxon>
        <taxon>Duplodnaviria</taxon>
        <taxon>Heunggongvirae</taxon>
        <taxon>Uroviricota</taxon>
        <taxon>Caudoviricetes</taxon>
    </lineage>
</organism>
<name>A0A8S5UUM8_9CAUD</name>